<dbReference type="InterPro" id="IPR039420">
    <property type="entry name" value="WalR-like"/>
</dbReference>
<keyword evidence="1" id="KW-0238">DNA-binding</keyword>
<dbReference type="PROSITE" id="PS50043">
    <property type="entry name" value="HTH_LUXR_2"/>
    <property type="match status" value="1"/>
</dbReference>
<gene>
    <name evidence="4" type="ORF">ACFVZC_02070</name>
</gene>
<dbReference type="Gene3D" id="1.10.10.10">
    <property type="entry name" value="Winged helix-like DNA-binding domain superfamily/Winged helix DNA-binding domain"/>
    <property type="match status" value="1"/>
</dbReference>
<protein>
    <submittedName>
        <fullName evidence="4">Response regulator transcription factor</fullName>
    </submittedName>
</protein>
<evidence type="ECO:0000313" key="5">
    <source>
        <dbReference type="Proteomes" id="UP001601627"/>
    </source>
</evidence>
<dbReference type="SUPFAM" id="SSF46894">
    <property type="entry name" value="C-terminal effector domain of the bipartite response regulators"/>
    <property type="match status" value="1"/>
</dbReference>
<dbReference type="CDD" id="cd06170">
    <property type="entry name" value="LuxR_C_like"/>
    <property type="match status" value="1"/>
</dbReference>
<feature type="region of interest" description="Disordered" evidence="2">
    <location>
        <begin position="1"/>
        <end position="22"/>
    </location>
</feature>
<dbReference type="PANTHER" id="PTHR43214">
    <property type="entry name" value="TWO-COMPONENT RESPONSE REGULATOR"/>
    <property type="match status" value="1"/>
</dbReference>
<organism evidence="4 5">
    <name type="scientific">Streptomyces marokkonensis</name>
    <dbReference type="NCBI Taxonomy" id="324855"/>
    <lineage>
        <taxon>Bacteria</taxon>
        <taxon>Bacillati</taxon>
        <taxon>Actinomycetota</taxon>
        <taxon>Actinomycetes</taxon>
        <taxon>Kitasatosporales</taxon>
        <taxon>Streptomycetaceae</taxon>
        <taxon>Streptomyces</taxon>
    </lineage>
</organism>
<dbReference type="Pfam" id="PF00196">
    <property type="entry name" value="GerE"/>
    <property type="match status" value="1"/>
</dbReference>
<dbReference type="SMART" id="SM00421">
    <property type="entry name" value="HTH_LUXR"/>
    <property type="match status" value="1"/>
</dbReference>
<dbReference type="RefSeq" id="WP_388232532.1">
    <property type="nucleotide sequence ID" value="NZ_JBHVZQ010000001.1"/>
</dbReference>
<dbReference type="InterPro" id="IPR000792">
    <property type="entry name" value="Tscrpt_reg_LuxR_C"/>
</dbReference>
<accession>A0ABW6PZ59</accession>
<keyword evidence="5" id="KW-1185">Reference proteome</keyword>
<evidence type="ECO:0000313" key="4">
    <source>
        <dbReference type="EMBL" id="MFF1272208.1"/>
    </source>
</evidence>
<feature type="domain" description="HTH luxR-type" evidence="3">
    <location>
        <begin position="23"/>
        <end position="90"/>
    </location>
</feature>
<dbReference type="PANTHER" id="PTHR43214:SF44">
    <property type="entry name" value="TWO-COMPONENT RESPONSE REGULATOR"/>
    <property type="match status" value="1"/>
</dbReference>
<dbReference type="Proteomes" id="UP001601627">
    <property type="component" value="Unassembled WGS sequence"/>
</dbReference>
<dbReference type="PRINTS" id="PR00038">
    <property type="entry name" value="HTHLUXR"/>
</dbReference>
<dbReference type="InterPro" id="IPR036388">
    <property type="entry name" value="WH-like_DNA-bd_sf"/>
</dbReference>
<reference evidence="4 5" key="1">
    <citation type="submission" date="2024-09" db="EMBL/GenBank/DDBJ databases">
        <title>The Natural Products Discovery Center: Release of the First 8490 Sequenced Strains for Exploring Actinobacteria Biosynthetic Diversity.</title>
        <authorList>
            <person name="Kalkreuter E."/>
            <person name="Kautsar S.A."/>
            <person name="Yang D."/>
            <person name="Bader C.D."/>
            <person name="Teijaro C.N."/>
            <person name="Fluegel L."/>
            <person name="Davis C.M."/>
            <person name="Simpson J.R."/>
            <person name="Lauterbach L."/>
            <person name="Steele A.D."/>
            <person name="Gui C."/>
            <person name="Meng S."/>
            <person name="Li G."/>
            <person name="Viehrig K."/>
            <person name="Ye F."/>
            <person name="Su P."/>
            <person name="Kiefer A.F."/>
            <person name="Nichols A."/>
            <person name="Cepeda A.J."/>
            <person name="Yan W."/>
            <person name="Fan B."/>
            <person name="Jiang Y."/>
            <person name="Adhikari A."/>
            <person name="Zheng C.-J."/>
            <person name="Schuster L."/>
            <person name="Cowan T.M."/>
            <person name="Smanski M.J."/>
            <person name="Chevrette M.G."/>
            <person name="De Carvalho L.P.S."/>
            <person name="Shen B."/>
        </authorList>
    </citation>
    <scope>NUCLEOTIDE SEQUENCE [LARGE SCALE GENOMIC DNA]</scope>
    <source>
        <strain evidence="4 5">NPDC058328</strain>
    </source>
</reference>
<evidence type="ECO:0000256" key="2">
    <source>
        <dbReference type="SAM" id="MobiDB-lite"/>
    </source>
</evidence>
<evidence type="ECO:0000259" key="3">
    <source>
        <dbReference type="PROSITE" id="PS50043"/>
    </source>
</evidence>
<proteinExistence type="predicted"/>
<comment type="caution">
    <text evidence="4">The sequence shown here is derived from an EMBL/GenBank/DDBJ whole genome shotgun (WGS) entry which is preliminary data.</text>
</comment>
<sequence>MSATAPHTPAGARAPGAPHWKPALERVGRLTPREQETFLLLAEGLSNERMARRLHVTERTVRAHVAAVMEKLELNSRLTVCLASYVFSTEYANSGQQETASRTTT</sequence>
<dbReference type="InterPro" id="IPR016032">
    <property type="entry name" value="Sig_transdc_resp-reg_C-effctor"/>
</dbReference>
<dbReference type="EMBL" id="JBHVZQ010000001">
    <property type="protein sequence ID" value="MFF1272208.1"/>
    <property type="molecule type" value="Genomic_DNA"/>
</dbReference>
<evidence type="ECO:0000256" key="1">
    <source>
        <dbReference type="ARBA" id="ARBA00023125"/>
    </source>
</evidence>
<name>A0ABW6PZ59_9ACTN</name>